<gene>
    <name evidence="2" type="ORF">URODEC1_LOCUS41582</name>
</gene>
<accession>A0ABC8Z5T4</accession>
<name>A0ABC8Z5T4_9POAL</name>
<proteinExistence type="predicted"/>
<dbReference type="AlphaFoldDB" id="A0ABC8Z5T4"/>
<dbReference type="Pfam" id="PF12937">
    <property type="entry name" value="F-box-like"/>
    <property type="match status" value="1"/>
</dbReference>
<reference evidence="3" key="1">
    <citation type="submission" date="2024-06" db="EMBL/GenBank/DDBJ databases">
        <authorList>
            <person name="Ryan C."/>
        </authorList>
    </citation>
    <scope>NUCLEOTIDE SEQUENCE [LARGE SCALE GENOMIC DNA]</scope>
</reference>
<organism evidence="2 3">
    <name type="scientific">Urochloa decumbens</name>
    <dbReference type="NCBI Taxonomy" id="240449"/>
    <lineage>
        <taxon>Eukaryota</taxon>
        <taxon>Viridiplantae</taxon>
        <taxon>Streptophyta</taxon>
        <taxon>Embryophyta</taxon>
        <taxon>Tracheophyta</taxon>
        <taxon>Spermatophyta</taxon>
        <taxon>Magnoliopsida</taxon>
        <taxon>Liliopsida</taxon>
        <taxon>Poales</taxon>
        <taxon>Poaceae</taxon>
        <taxon>PACMAD clade</taxon>
        <taxon>Panicoideae</taxon>
        <taxon>Panicodae</taxon>
        <taxon>Paniceae</taxon>
        <taxon>Melinidinae</taxon>
        <taxon>Urochloa</taxon>
    </lineage>
</organism>
<dbReference type="Gene3D" id="1.20.1280.50">
    <property type="match status" value="1"/>
</dbReference>
<reference evidence="2 3" key="2">
    <citation type="submission" date="2024-10" db="EMBL/GenBank/DDBJ databases">
        <authorList>
            <person name="Ryan C."/>
        </authorList>
    </citation>
    <scope>NUCLEOTIDE SEQUENCE [LARGE SCALE GENOMIC DNA]</scope>
</reference>
<dbReference type="SMART" id="SM00256">
    <property type="entry name" value="FBOX"/>
    <property type="match status" value="1"/>
</dbReference>
<sequence>MAGGRQRQRRRNARGGPPIHKLTDDLVLEIFLRLPSLATLVRAALACRPWRRAVASSPAFRRRFRALHPSPLLGLFFEAPGPAQIPNVPAFSAFAPARPRDRDLAAAVRGGDFFLTSLQDGPGEIPCWDVIDCSRGCVLLLNWDDGILVVMNPLTRRRDDDFDQPSMDVYVGARGQLTLLNPRLLCSAEDPMSFLVVVLVHDKSRVRAVVLSSSTMEWKVHRWVKVPAHVKSDEDNRWVQNAVGVMQANGFMYWVYEDRMHLVSLDTATMKFSVVELPQCLRNSSFDVGETKDGATCIVYSDHLNIGVLLHTRDADGVERWLLDRVVPLGSELARVLRCGLDDNSVLIHLVDNPDDLFVLAVQDGYVYLATTLMYHDPRTPCWFLSLCLETMKLERLFRRTYDSIVHPYIMEWPPCLVGNYGQFALESTP</sequence>
<dbReference type="InterPro" id="IPR001810">
    <property type="entry name" value="F-box_dom"/>
</dbReference>
<dbReference type="Proteomes" id="UP001497457">
    <property type="component" value="Chromosome 18b"/>
</dbReference>
<keyword evidence="3" id="KW-1185">Reference proteome</keyword>
<dbReference type="EMBL" id="OZ075128">
    <property type="protein sequence ID" value="CAL4955685.1"/>
    <property type="molecule type" value="Genomic_DNA"/>
</dbReference>
<dbReference type="Pfam" id="PF23635">
    <property type="entry name" value="Beta-prop_AT5G49610-like"/>
    <property type="match status" value="1"/>
</dbReference>
<feature type="domain" description="F-box" evidence="1">
    <location>
        <begin position="22"/>
        <end position="63"/>
    </location>
</feature>
<dbReference type="PANTHER" id="PTHR33207">
    <property type="entry name" value="F-BOX DOMAIN CONTAINING PROTEIN-RELATED"/>
    <property type="match status" value="1"/>
</dbReference>
<dbReference type="InterPro" id="IPR036047">
    <property type="entry name" value="F-box-like_dom_sf"/>
</dbReference>
<dbReference type="InterPro" id="IPR056594">
    <property type="entry name" value="AT5G49610-like_b-prop"/>
</dbReference>
<protein>
    <recommendedName>
        <fullName evidence="1">F-box domain-containing protein</fullName>
    </recommendedName>
</protein>
<dbReference type="SUPFAM" id="SSF81383">
    <property type="entry name" value="F-box domain"/>
    <property type="match status" value="1"/>
</dbReference>
<evidence type="ECO:0000313" key="2">
    <source>
        <dbReference type="EMBL" id="CAL4955685.1"/>
    </source>
</evidence>
<evidence type="ECO:0000259" key="1">
    <source>
        <dbReference type="SMART" id="SM00256"/>
    </source>
</evidence>
<evidence type="ECO:0000313" key="3">
    <source>
        <dbReference type="Proteomes" id="UP001497457"/>
    </source>
</evidence>